<sequence length="57" mass="6264">MCSCGAVGIDGGISAGNRILGHLSDMEDRSMYCAIVDKKKVWLPQTAIEEYFKKIVD</sequence>
<accession>A0A6C0KBH4</accession>
<dbReference type="EMBL" id="MN740832">
    <property type="protein sequence ID" value="QHU14180.1"/>
    <property type="molecule type" value="Genomic_DNA"/>
</dbReference>
<protein>
    <submittedName>
        <fullName evidence="1">Uncharacterized protein</fullName>
    </submittedName>
</protein>
<name>A0A6C0KBH4_9ZZZZ</name>
<reference evidence="1" key="1">
    <citation type="journal article" date="2020" name="Nature">
        <title>Giant virus diversity and host interactions through global metagenomics.</title>
        <authorList>
            <person name="Schulz F."/>
            <person name="Roux S."/>
            <person name="Paez-Espino D."/>
            <person name="Jungbluth S."/>
            <person name="Walsh D.A."/>
            <person name="Denef V.J."/>
            <person name="McMahon K.D."/>
            <person name="Konstantinidis K.T."/>
            <person name="Eloe-Fadrosh E.A."/>
            <person name="Kyrpides N.C."/>
            <person name="Woyke T."/>
        </authorList>
    </citation>
    <scope>NUCLEOTIDE SEQUENCE</scope>
    <source>
        <strain evidence="1">GVMAG-S-1101182-85</strain>
    </source>
</reference>
<organism evidence="1">
    <name type="scientific">viral metagenome</name>
    <dbReference type="NCBI Taxonomy" id="1070528"/>
    <lineage>
        <taxon>unclassified sequences</taxon>
        <taxon>metagenomes</taxon>
        <taxon>organismal metagenomes</taxon>
    </lineage>
</organism>
<evidence type="ECO:0000313" key="1">
    <source>
        <dbReference type="EMBL" id="QHU14180.1"/>
    </source>
</evidence>
<proteinExistence type="predicted"/>
<dbReference type="AlphaFoldDB" id="A0A6C0KBH4"/>